<proteinExistence type="predicted"/>
<dbReference type="Pfam" id="PF01968">
    <property type="entry name" value="Hydantoinase_A"/>
    <property type="match status" value="1"/>
</dbReference>
<evidence type="ECO:0000313" key="6">
    <source>
        <dbReference type="Proteomes" id="UP000609531"/>
    </source>
</evidence>
<dbReference type="PANTHER" id="PTHR11365">
    <property type="entry name" value="5-OXOPROLINASE RELATED"/>
    <property type="match status" value="1"/>
</dbReference>
<gene>
    <name evidence="5" type="ORF">JCR33_24465</name>
</gene>
<dbReference type="SUPFAM" id="SSF53067">
    <property type="entry name" value="Actin-like ATPase domain"/>
    <property type="match status" value="1"/>
</dbReference>
<evidence type="ECO:0000313" key="5">
    <source>
        <dbReference type="EMBL" id="MBJ3778874.1"/>
    </source>
</evidence>
<dbReference type="Pfam" id="PF05378">
    <property type="entry name" value="Hydant_A_N"/>
    <property type="match status" value="1"/>
</dbReference>
<feature type="region of interest" description="Disordered" evidence="1">
    <location>
        <begin position="617"/>
        <end position="636"/>
    </location>
</feature>
<dbReference type="GO" id="GO:0017168">
    <property type="term" value="F:5-oxoprolinase (ATP-hydrolyzing) activity"/>
    <property type="evidence" value="ECO:0007669"/>
    <property type="project" value="TreeGrafter"/>
</dbReference>
<dbReference type="EMBL" id="JAEKJA010000046">
    <property type="protein sequence ID" value="MBJ3778874.1"/>
    <property type="molecule type" value="Genomic_DNA"/>
</dbReference>
<dbReference type="RefSeq" id="WP_198884774.1">
    <property type="nucleotide sequence ID" value="NZ_JAEKJA010000046.1"/>
</dbReference>
<dbReference type="GO" id="GO:0006749">
    <property type="term" value="P:glutathione metabolic process"/>
    <property type="evidence" value="ECO:0007669"/>
    <property type="project" value="TreeGrafter"/>
</dbReference>
<dbReference type="InterPro" id="IPR008040">
    <property type="entry name" value="Hydant_A_N"/>
</dbReference>
<name>A0A934MP83_9HYPH</name>
<feature type="domain" description="Acetophenone carboxylase-like C-terminal" evidence="4">
    <location>
        <begin position="546"/>
        <end position="689"/>
    </location>
</feature>
<reference evidence="5" key="1">
    <citation type="submission" date="2020-12" db="EMBL/GenBank/DDBJ databases">
        <title>Bacterial taxonomy.</title>
        <authorList>
            <person name="Pan X."/>
        </authorList>
    </citation>
    <scope>NUCLEOTIDE SEQUENCE</scope>
    <source>
        <strain evidence="5">B2012</strain>
    </source>
</reference>
<dbReference type="Proteomes" id="UP000609531">
    <property type="component" value="Unassembled WGS sequence"/>
</dbReference>
<dbReference type="InterPro" id="IPR043129">
    <property type="entry name" value="ATPase_NBD"/>
</dbReference>
<dbReference type="AlphaFoldDB" id="A0A934MP83"/>
<comment type="caution">
    <text evidence="5">The sequence shown here is derived from an EMBL/GenBank/DDBJ whole genome shotgun (WGS) entry which is preliminary data.</text>
</comment>
<dbReference type="InterPro" id="IPR002821">
    <property type="entry name" value="Hydantoinase_A"/>
</dbReference>
<dbReference type="Pfam" id="PF19278">
    <property type="entry name" value="Hydant_A_C"/>
    <property type="match status" value="1"/>
</dbReference>
<feature type="domain" description="Hydantoinase/oxoprolinase N-terminal" evidence="3">
    <location>
        <begin position="20"/>
        <end position="194"/>
    </location>
</feature>
<evidence type="ECO:0000256" key="1">
    <source>
        <dbReference type="SAM" id="MobiDB-lite"/>
    </source>
</evidence>
<dbReference type="PANTHER" id="PTHR11365:SF23">
    <property type="entry name" value="HYPOTHETICAL 5-OXOPROLINASE (EUROFUNG)-RELATED"/>
    <property type="match status" value="1"/>
</dbReference>
<evidence type="ECO:0000259" key="4">
    <source>
        <dbReference type="Pfam" id="PF19278"/>
    </source>
</evidence>
<accession>A0A934MP83</accession>
<protein>
    <submittedName>
        <fullName evidence="5">Hydantoinase/oxoprolinase family protein</fullName>
    </submittedName>
</protein>
<evidence type="ECO:0000259" key="2">
    <source>
        <dbReference type="Pfam" id="PF01968"/>
    </source>
</evidence>
<keyword evidence="6" id="KW-1185">Reference proteome</keyword>
<dbReference type="GO" id="GO:0005829">
    <property type="term" value="C:cytosol"/>
    <property type="evidence" value="ECO:0007669"/>
    <property type="project" value="TreeGrafter"/>
</dbReference>
<dbReference type="InterPro" id="IPR049517">
    <property type="entry name" value="ACX-like_C"/>
</dbReference>
<evidence type="ECO:0000259" key="3">
    <source>
        <dbReference type="Pfam" id="PF05378"/>
    </source>
</evidence>
<dbReference type="InterPro" id="IPR045079">
    <property type="entry name" value="Oxoprolinase-like"/>
</dbReference>
<sequence>MSQSDPSPANETETAGARLSADIGGTFTDIVLERGDRRWSCKVLTTPKAPEDAVLAGIERLLAESAVRPSEVDRFLHGMTLATNAILERRGAKTALLTTQGFRDVLEIGDEGRFDPSDLRLQKPRPLIPRELRFAVPERMAANGEVLIPLDEAAVAEAAARIGEAAGESVAIGFLHSYANPAHEQQAAEIVRRVLPDISISLSSEVCPEIREYERLSTVAANAYVQQLVVSYLTRLSARLEAAGIGCPAFLMTSGRGVMPFDLAMQVPIRLVESGPAGGAVLSASIAEEMGEKRILSFDMGGTTAKICFISDGTPQIARSFEVDRAARFRKGSGLPVRIPVIELVEIGAGGGSIVSVDATRRIAVGPQSAGSDPGPSCYGKGGRKPTVTDGDLLLGKIDPSRFAGGQIRLDAAQAEAAFGTDVAGKLALDTTEAAFGAVEIVDETMANAAKVHAVELGCELSDHAMVAFGGAAPLHAARLAEKLGIGRVIIPKGAGVGSALGFLRAPISYEVAASQPMRLGLYDQAAVADLLARMWQTASEMIGEAAERFSGVAVTTTEMRYVGQGHEVTVGAGDGVPTAAALRTAFEEAYRQLFGRTIEGAPIEILSWKVALARPTWSPGRSSTAEGEPRRATPVATRPVFDPGAGLFLDHSVYERSALRAGDEVPGPALIVEDETTTVVTPGFRARVSGLGHLVLERNPEGRA</sequence>
<organism evidence="5 6">
    <name type="scientific">Acuticoccus mangrovi</name>
    <dbReference type="NCBI Taxonomy" id="2796142"/>
    <lineage>
        <taxon>Bacteria</taxon>
        <taxon>Pseudomonadati</taxon>
        <taxon>Pseudomonadota</taxon>
        <taxon>Alphaproteobacteria</taxon>
        <taxon>Hyphomicrobiales</taxon>
        <taxon>Amorphaceae</taxon>
        <taxon>Acuticoccus</taxon>
    </lineage>
</organism>
<feature type="domain" description="Hydantoinase A/oxoprolinase" evidence="2">
    <location>
        <begin position="215"/>
        <end position="510"/>
    </location>
</feature>